<reference evidence="2 3" key="1">
    <citation type="journal article" date="2024" name="Front. Microbiol.">
        <title>Novel thermophilic genera Geochorda gen. nov. and Carboxydochorda gen. nov. from the deep terrestrial subsurface reveal the ecophysiological diversity in the class Limnochordia.</title>
        <authorList>
            <person name="Karnachuk O.V."/>
            <person name="Lukina A.P."/>
            <person name="Avakyan M.R."/>
            <person name="Kadnikov V.V."/>
            <person name="Begmatov S."/>
            <person name="Beletsky A.V."/>
            <person name="Vlasova K.G."/>
            <person name="Novikov A.A."/>
            <person name="Shcherbakova V.A."/>
            <person name="Mardanov A.V."/>
            <person name="Ravin N.V."/>
        </authorList>
    </citation>
    <scope>NUCLEOTIDE SEQUENCE [LARGE SCALE GENOMIC DNA]</scope>
    <source>
        <strain evidence="2 3">L945</strain>
    </source>
</reference>
<evidence type="ECO:0000313" key="3">
    <source>
        <dbReference type="Proteomes" id="UP001332192"/>
    </source>
</evidence>
<dbReference type="InterPro" id="IPR008928">
    <property type="entry name" value="6-hairpin_glycosidase_sf"/>
</dbReference>
<dbReference type="PANTHER" id="PTHR34987">
    <property type="entry name" value="C, PUTATIVE (AFU_ORTHOLOGUE AFUA_3G02880)-RELATED"/>
    <property type="match status" value="1"/>
</dbReference>
<dbReference type="PANTHER" id="PTHR34987:SF6">
    <property type="entry name" value="ALPHA-L-RHAMNOSIDASE SIX-HAIRPIN GLYCOSIDASE DOMAIN-CONTAINING PROTEIN"/>
    <property type="match status" value="1"/>
</dbReference>
<organism evidence="2 3">
    <name type="scientific">Carboxydichorda subterranea</name>
    <dbReference type="NCBI Taxonomy" id="3109565"/>
    <lineage>
        <taxon>Bacteria</taxon>
        <taxon>Bacillati</taxon>
        <taxon>Bacillota</taxon>
        <taxon>Limnochordia</taxon>
        <taxon>Limnochordales</taxon>
        <taxon>Geochordaceae</taxon>
        <taxon>Carboxydichorda</taxon>
    </lineage>
</organism>
<dbReference type="InterPro" id="IPR054491">
    <property type="entry name" value="MGH1-like_GH"/>
</dbReference>
<dbReference type="InterPro" id="IPR012341">
    <property type="entry name" value="6hp_glycosidase-like_sf"/>
</dbReference>
<dbReference type="Proteomes" id="UP001332192">
    <property type="component" value="Chromosome"/>
</dbReference>
<name>A0ABZ1BYC2_9FIRM</name>
<dbReference type="RefSeq" id="WP_324716364.1">
    <property type="nucleotide sequence ID" value="NZ_CP141615.1"/>
</dbReference>
<sequence length="828" mass="91113">MATRQPGIQDRLPLYYTYPVDHLGLGASLANLSLFVRTDRESNLLGLWASEDQWYAGRVRILASAGGRPLRAKETTLLPHAQVTWLEGPSVTLRKEVWLPYGTEQDRVVIWFLDLANPGSEPVDVQLRVDSVWPPIIEDEGLRRAEPQQQEKRVHCRFDDGIVVVQTIDPASRRWDEVRVLGMLGPHAAIPAGYTFAQPGTTRLIYQVPLAPATNRRLTLGLLTTPQGEAEARRLWHTLPDPSELYERTLDAFEERLSRVRVLTPSPVINRGVDWAKVNILRTQTRYPAGCAFTNDPPQDILVIRDAAWFVFGNDFFTPEFSREMIDLIVREGVEPHGKFTEFIRVAEDPPSRDDYGLNINDDTPLFLLALHHHAAVTRDEAFVHRIYPVVRRAAQYILSQTVDDLVVCTARSTNVHGIASWRNIIPSYNLSGAVTELNAECYAALQVAAEMAERLGHAADAARWRDGAARIRAAMNERLVSRATGLYLLALTQQGEPLESLSADMVFPVLFGAASGEVRRKVVERLLQPAFWTSYGARTVPDDQVEYDPDAGYQLLGGVWPNLTAWIAYAVRHDVPDRVAQALELVYRISEADVPAALGHVVPGQFPERLHGETGVSRGMALSPWMPPTYLWLAVSGLLGVQPSLSGLAVEPAASPGWSWMAARDLSFASGSGSVVWWKGTVHTSLPAKSSDRVQVYPREAAEVVVRPEKGTGLPPDLPPSARGGRVVRSPEGRVLWVAFDSEQRIVLFVLREGVSFQAGGVESTGAPAGVAVGLAGSEAPDGAPVWAGALLPGEGWRLVIDRTTRRVVEEERAAPPVPVEVPRSAA</sequence>
<proteinExistence type="predicted"/>
<dbReference type="SUPFAM" id="SSF48208">
    <property type="entry name" value="Six-hairpin glycosidases"/>
    <property type="match status" value="1"/>
</dbReference>
<keyword evidence="3" id="KW-1185">Reference proteome</keyword>
<dbReference type="Pfam" id="PF22422">
    <property type="entry name" value="MGH1-like_GH"/>
    <property type="match status" value="1"/>
</dbReference>
<evidence type="ECO:0000313" key="2">
    <source>
        <dbReference type="EMBL" id="WRP17092.1"/>
    </source>
</evidence>
<accession>A0ABZ1BYC2</accession>
<feature type="domain" description="Mannosylglycerate hydrolase MGH1-like glycoside hydrolase" evidence="1">
    <location>
        <begin position="438"/>
        <end position="576"/>
    </location>
</feature>
<evidence type="ECO:0000259" key="1">
    <source>
        <dbReference type="Pfam" id="PF22422"/>
    </source>
</evidence>
<dbReference type="Gene3D" id="1.50.10.10">
    <property type="match status" value="1"/>
</dbReference>
<protein>
    <recommendedName>
        <fullName evidence="1">Mannosylglycerate hydrolase MGH1-like glycoside hydrolase domain-containing protein</fullName>
    </recommendedName>
</protein>
<gene>
    <name evidence="2" type="ORF">U7230_13540</name>
</gene>
<dbReference type="EMBL" id="CP141615">
    <property type="protein sequence ID" value="WRP17092.1"/>
    <property type="molecule type" value="Genomic_DNA"/>
</dbReference>